<organism evidence="2 3">
    <name type="scientific">Segatella bryantii</name>
    <name type="common">Prevotella bryantii</name>
    <dbReference type="NCBI Taxonomy" id="77095"/>
    <lineage>
        <taxon>Bacteria</taxon>
        <taxon>Pseudomonadati</taxon>
        <taxon>Bacteroidota</taxon>
        <taxon>Bacteroidia</taxon>
        <taxon>Bacteroidales</taxon>
        <taxon>Prevotellaceae</taxon>
        <taxon>Segatella</taxon>
    </lineage>
</organism>
<dbReference type="PANTHER" id="PTHR30373:SF8">
    <property type="entry name" value="BLL7265 PROTEIN"/>
    <property type="match status" value="1"/>
</dbReference>
<dbReference type="RefSeq" id="WP_006282209.1">
    <property type="nucleotide sequence ID" value="NZ_BPTR01000001.1"/>
</dbReference>
<dbReference type="AlphaFoldDB" id="A0AA37I4D3"/>
<evidence type="ECO:0000313" key="3">
    <source>
        <dbReference type="Proteomes" id="UP000887043"/>
    </source>
</evidence>
<dbReference type="Pfam" id="PF04536">
    <property type="entry name" value="TPM_phosphatase"/>
    <property type="match status" value="1"/>
</dbReference>
<dbReference type="PANTHER" id="PTHR30373">
    <property type="entry name" value="UPF0603 PROTEIN YGCG"/>
    <property type="match status" value="1"/>
</dbReference>
<feature type="domain" description="TPM" evidence="1">
    <location>
        <begin position="5"/>
        <end position="120"/>
    </location>
</feature>
<evidence type="ECO:0000259" key="1">
    <source>
        <dbReference type="Pfam" id="PF04536"/>
    </source>
</evidence>
<protein>
    <recommendedName>
        <fullName evidence="1">TPM domain-containing protein</fullName>
    </recommendedName>
</protein>
<gene>
    <name evidence="2" type="ORF">PRRU23_26110</name>
</gene>
<evidence type="ECO:0000313" key="2">
    <source>
        <dbReference type="EMBL" id="GJG28911.1"/>
    </source>
</evidence>
<dbReference type="InterPro" id="IPR007621">
    <property type="entry name" value="TPM_dom"/>
</dbReference>
<accession>A0AA37I4D3</accession>
<comment type="caution">
    <text evidence="2">The sequence shown here is derived from an EMBL/GenBank/DDBJ whole genome shotgun (WGS) entry which is preliminary data.</text>
</comment>
<dbReference type="Proteomes" id="UP000887043">
    <property type="component" value="Unassembled WGS sequence"/>
</dbReference>
<name>A0AA37I4D3_SEGBR</name>
<proteinExistence type="predicted"/>
<dbReference type="EMBL" id="BPTR01000001">
    <property type="protein sequence ID" value="GJG28911.1"/>
    <property type="molecule type" value="Genomic_DNA"/>
</dbReference>
<sequence>MALIDFLTTDEQQRIVSAIAEAERQTSGEICVHVTPRCWGNVMTTAQKKFNQLKLYETERRNAVLIFIAYKSHKFAILGDQGINELVPDDFWKDTLTLLGEKLKAGETCNGLCETILQIGNKLTHYFPAVKDDINELSNEITYED</sequence>
<dbReference type="Gene3D" id="3.10.310.50">
    <property type="match status" value="1"/>
</dbReference>
<reference evidence="2" key="1">
    <citation type="submission" date="2021-08" db="EMBL/GenBank/DDBJ databases">
        <title>Prevotella lacticifex sp. nov., isolated from rumen of cow.</title>
        <authorList>
            <person name="Shinkai T."/>
            <person name="Ikeyama N."/>
            <person name="Kumagai M."/>
            <person name="Ohmori H."/>
            <person name="Sakamoto M."/>
            <person name="Ohkuma M."/>
            <person name="Mitsumori M."/>
        </authorList>
    </citation>
    <scope>NUCLEOTIDE SEQUENCE</scope>
    <source>
        <strain evidence="2">DSM 11371</strain>
    </source>
</reference>